<proteinExistence type="predicted"/>
<gene>
    <name evidence="2" type="ORF">NTH_00894</name>
</gene>
<name>A0ABY5MF80_9HYPH</name>
<sequence length="89" mass="9233">MEAAARTAGHIGDEPGKRSMTRHAMIQPTTAGIQPPAADPRASIVISEPDRAAPFRAQVRQHRAAAQRSGLSVSIPVIPDGGRATADTG</sequence>
<dbReference type="EMBL" id="CP030941">
    <property type="protein sequence ID" value="UUP16447.1"/>
    <property type="molecule type" value="Genomic_DNA"/>
</dbReference>
<dbReference type="Proteomes" id="UP001342418">
    <property type="component" value="Chromosome"/>
</dbReference>
<protein>
    <submittedName>
        <fullName evidence="2">Uncharacterized protein</fullName>
    </submittedName>
</protein>
<evidence type="ECO:0000313" key="3">
    <source>
        <dbReference type="Proteomes" id="UP001342418"/>
    </source>
</evidence>
<feature type="region of interest" description="Disordered" evidence="1">
    <location>
        <begin position="1"/>
        <end position="23"/>
    </location>
</feature>
<evidence type="ECO:0000256" key="1">
    <source>
        <dbReference type="SAM" id="MobiDB-lite"/>
    </source>
</evidence>
<keyword evidence="3" id="KW-1185">Reference proteome</keyword>
<evidence type="ECO:0000313" key="2">
    <source>
        <dbReference type="EMBL" id="UUP16447.1"/>
    </source>
</evidence>
<organism evidence="2 3">
    <name type="scientific">Nitratireductor thuwali</name>
    <dbReference type="NCBI Taxonomy" id="2267699"/>
    <lineage>
        <taxon>Bacteria</taxon>
        <taxon>Pseudomonadati</taxon>
        <taxon>Pseudomonadota</taxon>
        <taxon>Alphaproteobacteria</taxon>
        <taxon>Hyphomicrobiales</taxon>
        <taxon>Phyllobacteriaceae</taxon>
        <taxon>Nitratireductor</taxon>
    </lineage>
</organism>
<reference evidence="2 3" key="1">
    <citation type="submission" date="2018-07" db="EMBL/GenBank/DDBJ databases">
        <title>Genome sequence of Nitratireductor thuwali#1536.</title>
        <authorList>
            <person name="Michoud G."/>
            <person name="Merlino G."/>
            <person name="Sefrji F.O."/>
            <person name="Daffonchio D."/>
        </authorList>
    </citation>
    <scope>NUCLEOTIDE SEQUENCE [LARGE SCALE GENOMIC DNA]</scope>
    <source>
        <strain evidence="3">Nit1536</strain>
    </source>
</reference>
<accession>A0ABY5MF80</accession>